<dbReference type="SUPFAM" id="SSF53474">
    <property type="entry name" value="alpha/beta-Hydrolases"/>
    <property type="match status" value="1"/>
</dbReference>
<dbReference type="RefSeq" id="WP_229872184.1">
    <property type="nucleotide sequence ID" value="NZ_BNAS01000001.1"/>
</dbReference>
<dbReference type="EMBL" id="BNAS01000001">
    <property type="protein sequence ID" value="GHH67711.1"/>
    <property type="molecule type" value="Genomic_DNA"/>
</dbReference>
<proteinExistence type="predicted"/>
<reference evidence="1" key="2">
    <citation type="submission" date="2020-09" db="EMBL/GenBank/DDBJ databases">
        <authorList>
            <person name="Sun Q."/>
            <person name="Zhou Y."/>
        </authorList>
    </citation>
    <scope>NUCLEOTIDE SEQUENCE</scope>
    <source>
        <strain evidence="1">CGMCC 4.7398</strain>
    </source>
</reference>
<organism evidence="1 2">
    <name type="scientific">Promicromonospora soli</name>
    <dbReference type="NCBI Taxonomy" id="2035533"/>
    <lineage>
        <taxon>Bacteria</taxon>
        <taxon>Bacillati</taxon>
        <taxon>Actinomycetota</taxon>
        <taxon>Actinomycetes</taxon>
        <taxon>Micrococcales</taxon>
        <taxon>Promicromonosporaceae</taxon>
        <taxon>Promicromonospora</taxon>
    </lineage>
</organism>
<gene>
    <name evidence="1" type="ORF">GCM10017772_09880</name>
</gene>
<name>A0A919KQ05_9MICO</name>
<dbReference type="InterPro" id="IPR029058">
    <property type="entry name" value="AB_hydrolase_fold"/>
</dbReference>
<dbReference type="AlphaFoldDB" id="A0A919KQ05"/>
<reference evidence="1" key="1">
    <citation type="journal article" date="2014" name="Int. J. Syst. Evol. Microbiol.">
        <title>Complete genome sequence of Corynebacterium casei LMG S-19264T (=DSM 44701T), isolated from a smear-ripened cheese.</title>
        <authorList>
            <consortium name="US DOE Joint Genome Institute (JGI-PGF)"/>
            <person name="Walter F."/>
            <person name="Albersmeier A."/>
            <person name="Kalinowski J."/>
            <person name="Ruckert C."/>
        </authorList>
    </citation>
    <scope>NUCLEOTIDE SEQUENCE</scope>
    <source>
        <strain evidence="1">CGMCC 4.7398</strain>
    </source>
</reference>
<evidence type="ECO:0000313" key="2">
    <source>
        <dbReference type="Proteomes" id="UP000627369"/>
    </source>
</evidence>
<sequence length="181" mass="18490">MTVPGYGGSGADHWQTHWERDLPATRFRPGSWAEPESRDWADALTRAVRGGAGHAGAGYDGEGPAVLVAHSLGCLAAASWLAEHAPGEVVGALLVAVPDPSGPAFPAAATAGGFRAVRRRLPVPVTVVVSDDDPYASANWARELAAVWGAEVVGIGPAGHVNDASGLGAWPAGRGILHRLG</sequence>
<dbReference type="Proteomes" id="UP000627369">
    <property type="component" value="Unassembled WGS sequence"/>
</dbReference>
<dbReference type="GO" id="GO:0016787">
    <property type="term" value="F:hydrolase activity"/>
    <property type="evidence" value="ECO:0007669"/>
    <property type="project" value="InterPro"/>
</dbReference>
<evidence type="ECO:0000313" key="1">
    <source>
        <dbReference type="EMBL" id="GHH67711.1"/>
    </source>
</evidence>
<keyword evidence="2" id="KW-1185">Reference proteome</keyword>
<accession>A0A919KQ05</accession>
<dbReference type="Pfam" id="PF06821">
    <property type="entry name" value="Ser_hydrolase"/>
    <property type="match status" value="1"/>
</dbReference>
<dbReference type="InterPro" id="IPR010662">
    <property type="entry name" value="RBBP9/YdeN"/>
</dbReference>
<comment type="caution">
    <text evidence="1">The sequence shown here is derived from an EMBL/GenBank/DDBJ whole genome shotgun (WGS) entry which is preliminary data.</text>
</comment>
<evidence type="ECO:0008006" key="3">
    <source>
        <dbReference type="Google" id="ProtNLM"/>
    </source>
</evidence>
<dbReference type="Gene3D" id="3.40.50.1820">
    <property type="entry name" value="alpha/beta hydrolase"/>
    <property type="match status" value="1"/>
</dbReference>
<protein>
    <recommendedName>
        <fullName evidence="3">Alpha/beta hydrolase family protein</fullName>
    </recommendedName>
</protein>